<dbReference type="Pfam" id="PF07727">
    <property type="entry name" value="RVT_2"/>
    <property type="match status" value="1"/>
</dbReference>
<dbReference type="InterPro" id="IPR025724">
    <property type="entry name" value="GAG-pre-integrase_dom"/>
</dbReference>
<name>A0A8J6CLJ1_9ROSI</name>
<dbReference type="Pfam" id="PF13976">
    <property type="entry name" value="gag_pre-integrs"/>
    <property type="match status" value="1"/>
</dbReference>
<accession>A0A8J6CLJ1</accession>
<dbReference type="AlphaFoldDB" id="A0A8J6CLJ1"/>
<dbReference type="EMBL" id="JAHUZN010000012">
    <property type="protein sequence ID" value="KAG8474635.1"/>
    <property type="molecule type" value="Genomic_DNA"/>
</dbReference>
<evidence type="ECO:0000259" key="1">
    <source>
        <dbReference type="Pfam" id="PF07727"/>
    </source>
</evidence>
<feature type="domain" description="GAG-pre-integrase" evidence="2">
    <location>
        <begin position="42"/>
        <end position="98"/>
    </location>
</feature>
<evidence type="ECO:0000313" key="4">
    <source>
        <dbReference type="Proteomes" id="UP000701853"/>
    </source>
</evidence>
<evidence type="ECO:0000313" key="3">
    <source>
        <dbReference type="EMBL" id="KAG8474635.1"/>
    </source>
</evidence>
<dbReference type="InterPro" id="IPR013103">
    <property type="entry name" value="RVT_2"/>
</dbReference>
<protein>
    <recommendedName>
        <fullName evidence="5">Reverse transcriptase Ty1/copia-type domain-containing protein</fullName>
    </recommendedName>
</protein>
<evidence type="ECO:0008006" key="5">
    <source>
        <dbReference type="Google" id="ProtNLM"/>
    </source>
</evidence>
<sequence>MSEGIILMGNNASCKIAGVGMIKVKMFEELLEHLGSTVTGDAAVASSSLSDDVVTRLWHMRLGHMSENDMIELSKIGLLDGQGISKLKFYKHCTFGKQKRRYAEADLVAYALNVAEDIYGNKEPSTYSEAVGYEDSKKWMFALQEEMESLYKNKTRDLVKLPKGKKVVRCKWVFKWKEGTPRVEEPKYKARLVAKGYSQIPEFETKDLRAANKILGMKILKDTKVSKLYLSQKVYIEKVLYRFNIHSAKPVSAPLVAHFRLSSALSPQSDDEIDYMSNIPYSSAVESLMYAMVCSHRDLSYVVNVVSRYMANLSKEQ</sequence>
<organism evidence="3 4">
    <name type="scientific">Gossypium anomalum</name>
    <dbReference type="NCBI Taxonomy" id="47600"/>
    <lineage>
        <taxon>Eukaryota</taxon>
        <taxon>Viridiplantae</taxon>
        <taxon>Streptophyta</taxon>
        <taxon>Embryophyta</taxon>
        <taxon>Tracheophyta</taxon>
        <taxon>Spermatophyta</taxon>
        <taxon>Magnoliopsida</taxon>
        <taxon>eudicotyledons</taxon>
        <taxon>Gunneridae</taxon>
        <taxon>Pentapetalae</taxon>
        <taxon>rosids</taxon>
        <taxon>malvids</taxon>
        <taxon>Malvales</taxon>
        <taxon>Malvaceae</taxon>
        <taxon>Malvoideae</taxon>
        <taxon>Gossypium</taxon>
    </lineage>
</organism>
<evidence type="ECO:0000259" key="2">
    <source>
        <dbReference type="Pfam" id="PF13976"/>
    </source>
</evidence>
<keyword evidence="4" id="KW-1185">Reference proteome</keyword>
<gene>
    <name evidence="3" type="ORF">CXB51_031278</name>
</gene>
<reference evidence="3 4" key="1">
    <citation type="journal article" date="2021" name="bioRxiv">
        <title>The Gossypium anomalum genome as a resource for cotton improvement and evolutionary analysis of hybrid incompatibility.</title>
        <authorList>
            <person name="Grover C.E."/>
            <person name="Yuan D."/>
            <person name="Arick M.A."/>
            <person name="Miller E.R."/>
            <person name="Hu G."/>
            <person name="Peterson D.G."/>
            <person name="Wendel J.F."/>
            <person name="Udall J.A."/>
        </authorList>
    </citation>
    <scope>NUCLEOTIDE SEQUENCE [LARGE SCALE GENOMIC DNA]</scope>
    <source>
        <strain evidence="3">JFW-Udall</strain>
        <tissue evidence="3">Leaf</tissue>
    </source>
</reference>
<comment type="caution">
    <text evidence="3">The sequence shown here is derived from an EMBL/GenBank/DDBJ whole genome shotgun (WGS) entry which is preliminary data.</text>
</comment>
<dbReference type="OrthoDB" id="1692315at2759"/>
<proteinExistence type="predicted"/>
<dbReference type="Proteomes" id="UP000701853">
    <property type="component" value="Chromosome 12"/>
</dbReference>
<feature type="domain" description="Reverse transcriptase Ty1/copia-type" evidence="1">
    <location>
        <begin position="153"/>
        <end position="202"/>
    </location>
</feature>